<evidence type="ECO:0000313" key="2">
    <source>
        <dbReference type="Proteomes" id="UP000053257"/>
    </source>
</evidence>
<dbReference type="HOGENOM" id="CLU_1639465_0_0_1"/>
<dbReference type="EMBL" id="KN840449">
    <property type="protein sequence ID" value="KIP10986.1"/>
    <property type="molecule type" value="Genomic_DNA"/>
</dbReference>
<dbReference type="OrthoDB" id="2450055at2759"/>
<proteinExistence type="predicted"/>
<protein>
    <submittedName>
        <fullName evidence="1">Uncharacterized protein</fullName>
    </submittedName>
</protein>
<sequence length="161" mass="17674">MSAPALVSRNDIHKSCKTVEAVVNLLNDYSEAVTAIIGIQKKLAKALRDAASAKIASEVAANALNASATIFDTLGDVDMKFAKLVDSECEGVSNEVKKWFKRLAKEERQHDQKLASANDKVKQAGGYYERKVKKNPADAVEEHTRYINLLTTVGHDTNQEK</sequence>
<name>A0A0C3S505_PHLG1</name>
<organism evidence="1 2">
    <name type="scientific">Phlebiopsis gigantea (strain 11061_1 CR5-6)</name>
    <name type="common">White-rot fungus</name>
    <name type="synonym">Peniophora gigantea</name>
    <dbReference type="NCBI Taxonomy" id="745531"/>
    <lineage>
        <taxon>Eukaryota</taxon>
        <taxon>Fungi</taxon>
        <taxon>Dikarya</taxon>
        <taxon>Basidiomycota</taxon>
        <taxon>Agaricomycotina</taxon>
        <taxon>Agaricomycetes</taxon>
        <taxon>Polyporales</taxon>
        <taxon>Phanerochaetaceae</taxon>
        <taxon>Phlebiopsis</taxon>
    </lineage>
</organism>
<dbReference type="AlphaFoldDB" id="A0A0C3S505"/>
<evidence type="ECO:0000313" key="1">
    <source>
        <dbReference type="EMBL" id="KIP10986.1"/>
    </source>
</evidence>
<keyword evidence="2" id="KW-1185">Reference proteome</keyword>
<gene>
    <name evidence="1" type="ORF">PHLGIDRAFT_172070</name>
</gene>
<dbReference type="STRING" id="745531.A0A0C3S505"/>
<reference evidence="1 2" key="1">
    <citation type="journal article" date="2014" name="PLoS Genet.">
        <title>Analysis of the Phlebiopsis gigantea genome, transcriptome and secretome provides insight into its pioneer colonization strategies of wood.</title>
        <authorList>
            <person name="Hori C."/>
            <person name="Ishida T."/>
            <person name="Igarashi K."/>
            <person name="Samejima M."/>
            <person name="Suzuki H."/>
            <person name="Master E."/>
            <person name="Ferreira P."/>
            <person name="Ruiz-Duenas F.J."/>
            <person name="Held B."/>
            <person name="Canessa P."/>
            <person name="Larrondo L.F."/>
            <person name="Schmoll M."/>
            <person name="Druzhinina I.S."/>
            <person name="Kubicek C.P."/>
            <person name="Gaskell J.A."/>
            <person name="Kersten P."/>
            <person name="St John F."/>
            <person name="Glasner J."/>
            <person name="Sabat G."/>
            <person name="Splinter BonDurant S."/>
            <person name="Syed K."/>
            <person name="Yadav J."/>
            <person name="Mgbeahuruike A.C."/>
            <person name="Kovalchuk A."/>
            <person name="Asiegbu F.O."/>
            <person name="Lackner G."/>
            <person name="Hoffmeister D."/>
            <person name="Rencoret J."/>
            <person name="Gutierrez A."/>
            <person name="Sun H."/>
            <person name="Lindquist E."/>
            <person name="Barry K."/>
            <person name="Riley R."/>
            <person name="Grigoriev I.V."/>
            <person name="Henrissat B."/>
            <person name="Kues U."/>
            <person name="Berka R.M."/>
            <person name="Martinez A.T."/>
            <person name="Covert S.F."/>
            <person name="Blanchette R.A."/>
            <person name="Cullen D."/>
        </authorList>
    </citation>
    <scope>NUCLEOTIDE SEQUENCE [LARGE SCALE GENOMIC DNA]</scope>
    <source>
        <strain evidence="1 2">11061_1 CR5-6</strain>
    </source>
</reference>
<accession>A0A0C3S505</accession>
<dbReference type="Proteomes" id="UP000053257">
    <property type="component" value="Unassembled WGS sequence"/>
</dbReference>